<proteinExistence type="predicted"/>
<dbReference type="SUPFAM" id="SSF140736">
    <property type="entry name" value="Rv1873-like"/>
    <property type="match status" value="1"/>
</dbReference>
<gene>
    <name evidence="1" type="ORF">M9Y10_026992</name>
</gene>
<dbReference type="PIRSF" id="PIRSF008546">
    <property type="entry name" value="UCP008546"/>
    <property type="match status" value="1"/>
</dbReference>
<organism evidence="1 2">
    <name type="scientific">Tritrichomonas musculus</name>
    <dbReference type="NCBI Taxonomy" id="1915356"/>
    <lineage>
        <taxon>Eukaryota</taxon>
        <taxon>Metamonada</taxon>
        <taxon>Parabasalia</taxon>
        <taxon>Tritrichomonadida</taxon>
        <taxon>Tritrichomonadidae</taxon>
        <taxon>Tritrichomonas</taxon>
    </lineage>
</organism>
<accession>A0ABR2H6L4</accession>
<evidence type="ECO:0000313" key="2">
    <source>
        <dbReference type="Proteomes" id="UP001470230"/>
    </source>
</evidence>
<dbReference type="Gene3D" id="1.25.40.380">
    <property type="entry name" value="Protein of unknown function DUF1810"/>
    <property type="match status" value="1"/>
</dbReference>
<comment type="caution">
    <text evidence="1">The sequence shown here is derived from an EMBL/GenBank/DDBJ whole genome shotgun (WGS) entry which is preliminary data.</text>
</comment>
<sequence length="150" mass="17439">MSSEQMNYDFSRFLEAQKFDYPIALKEVKSGKKENHWIWYIFPIIDGYRNTTMCNRYSIKSLDEAKEYMKNAILKHNLIEISEALLQLGTNDANAIFGSPDDLKVQACMTLFSIATPEETVFQKVLDKYYNGEQNKKTLDILKTLNNSKM</sequence>
<reference evidence="1 2" key="1">
    <citation type="submission" date="2024-04" db="EMBL/GenBank/DDBJ databases">
        <title>Tritrichomonas musculus Genome.</title>
        <authorList>
            <person name="Alves-Ferreira E."/>
            <person name="Grigg M."/>
            <person name="Lorenzi H."/>
            <person name="Galac M."/>
        </authorList>
    </citation>
    <scope>NUCLEOTIDE SEQUENCE [LARGE SCALE GENOMIC DNA]</scope>
    <source>
        <strain evidence="1 2">EAF2021</strain>
    </source>
</reference>
<evidence type="ECO:0008006" key="3">
    <source>
        <dbReference type="Google" id="ProtNLM"/>
    </source>
</evidence>
<name>A0ABR2H6L4_9EUKA</name>
<keyword evidence="2" id="KW-1185">Reference proteome</keyword>
<dbReference type="EMBL" id="JAPFFF010000041">
    <property type="protein sequence ID" value="KAK8841377.1"/>
    <property type="molecule type" value="Genomic_DNA"/>
</dbReference>
<evidence type="ECO:0000313" key="1">
    <source>
        <dbReference type="EMBL" id="KAK8841377.1"/>
    </source>
</evidence>
<dbReference type="Pfam" id="PF08837">
    <property type="entry name" value="DUF1810"/>
    <property type="match status" value="1"/>
</dbReference>
<dbReference type="InterPro" id="IPR014937">
    <property type="entry name" value="DUF1810"/>
</dbReference>
<dbReference type="InterPro" id="IPR036287">
    <property type="entry name" value="Rv1873-like_sf"/>
</dbReference>
<protein>
    <recommendedName>
        <fullName evidence="3">Calpastatin</fullName>
    </recommendedName>
</protein>
<dbReference type="Proteomes" id="UP001470230">
    <property type="component" value="Unassembled WGS sequence"/>
</dbReference>